<dbReference type="EMBL" id="BAAAHB010000071">
    <property type="protein sequence ID" value="GAA0481525.1"/>
    <property type="molecule type" value="Genomic_DNA"/>
</dbReference>
<evidence type="ECO:0000313" key="3">
    <source>
        <dbReference type="EMBL" id="GAA0481525.1"/>
    </source>
</evidence>
<evidence type="ECO:0000256" key="1">
    <source>
        <dbReference type="ARBA" id="ARBA00007169"/>
    </source>
</evidence>
<sequence length="251" mass="27744">MPPARPNKTLLRPPKQDSTARLFCFPYSGLGASMYNKWPDRVGDVEICRIQPPGRENRLREPHYGTYEELAEQLVEALLPHFDRPFAFFGHCGGALPGFATALLLARSGLPTPRTLFISSQVAPHIGPFGRFLGMTNTELAVELAELTRSMGGTPTPDMIQMSLRVLRADVGANQKYHLEEPVTLPCDVRVIGWSEDQEIRPDQMREWSAYAEAGRYSATVLEGGHHAFLGAPAELLAELTGTLRTPAPQH</sequence>
<gene>
    <name evidence="3" type="ORF">GCM10009544_49300</name>
</gene>
<dbReference type="SUPFAM" id="SSF53474">
    <property type="entry name" value="alpha/beta-Hydrolases"/>
    <property type="match status" value="1"/>
</dbReference>
<proteinExistence type="inferred from homology"/>
<dbReference type="Pfam" id="PF00975">
    <property type="entry name" value="Thioesterase"/>
    <property type="match status" value="1"/>
</dbReference>
<dbReference type="InterPro" id="IPR029058">
    <property type="entry name" value="AB_hydrolase_fold"/>
</dbReference>
<feature type="domain" description="Thioesterase" evidence="2">
    <location>
        <begin position="21"/>
        <end position="231"/>
    </location>
</feature>
<dbReference type="Gene3D" id="3.40.50.1820">
    <property type="entry name" value="alpha/beta hydrolase"/>
    <property type="match status" value="1"/>
</dbReference>
<protein>
    <submittedName>
        <fullName evidence="3">Thioesterase domain-containing protein</fullName>
    </submittedName>
</protein>
<dbReference type="Proteomes" id="UP001499895">
    <property type="component" value="Unassembled WGS sequence"/>
</dbReference>
<comment type="similarity">
    <text evidence="1">Belongs to the thioesterase family.</text>
</comment>
<evidence type="ECO:0000259" key="2">
    <source>
        <dbReference type="Pfam" id="PF00975"/>
    </source>
</evidence>
<dbReference type="PANTHER" id="PTHR11487">
    <property type="entry name" value="THIOESTERASE"/>
    <property type="match status" value="1"/>
</dbReference>
<dbReference type="RefSeq" id="WP_344094620.1">
    <property type="nucleotide sequence ID" value="NZ_BAAAHB010000071.1"/>
</dbReference>
<name>A0ABP3KKD7_9ACTN</name>
<organism evidence="3 4">
    <name type="scientific">Streptomyces stramineus</name>
    <dbReference type="NCBI Taxonomy" id="173861"/>
    <lineage>
        <taxon>Bacteria</taxon>
        <taxon>Bacillati</taxon>
        <taxon>Actinomycetota</taxon>
        <taxon>Actinomycetes</taxon>
        <taxon>Kitasatosporales</taxon>
        <taxon>Streptomycetaceae</taxon>
        <taxon>Streptomyces</taxon>
    </lineage>
</organism>
<accession>A0ABP3KKD7</accession>
<reference evidence="4" key="1">
    <citation type="journal article" date="2019" name="Int. J. Syst. Evol. Microbiol.">
        <title>The Global Catalogue of Microorganisms (GCM) 10K type strain sequencing project: providing services to taxonomists for standard genome sequencing and annotation.</title>
        <authorList>
            <consortium name="The Broad Institute Genomics Platform"/>
            <consortium name="The Broad Institute Genome Sequencing Center for Infectious Disease"/>
            <person name="Wu L."/>
            <person name="Ma J."/>
        </authorList>
    </citation>
    <scope>NUCLEOTIDE SEQUENCE [LARGE SCALE GENOMIC DNA]</scope>
    <source>
        <strain evidence="4">JCM 10649</strain>
    </source>
</reference>
<comment type="caution">
    <text evidence="3">The sequence shown here is derived from an EMBL/GenBank/DDBJ whole genome shotgun (WGS) entry which is preliminary data.</text>
</comment>
<evidence type="ECO:0000313" key="4">
    <source>
        <dbReference type="Proteomes" id="UP001499895"/>
    </source>
</evidence>
<keyword evidence="4" id="KW-1185">Reference proteome</keyword>
<dbReference type="PANTHER" id="PTHR11487:SF0">
    <property type="entry name" value="S-ACYL FATTY ACID SYNTHASE THIOESTERASE, MEDIUM CHAIN"/>
    <property type="match status" value="1"/>
</dbReference>
<dbReference type="InterPro" id="IPR012223">
    <property type="entry name" value="TEII"/>
</dbReference>
<dbReference type="InterPro" id="IPR001031">
    <property type="entry name" value="Thioesterase"/>
</dbReference>